<name>B0TBT0_HELMI</name>
<dbReference type="STRING" id="498761.HM1_1342"/>
<dbReference type="GO" id="GO:0005507">
    <property type="term" value="F:copper ion binding"/>
    <property type="evidence" value="ECO:0007669"/>
    <property type="project" value="TreeGrafter"/>
</dbReference>
<dbReference type="eggNOG" id="COG3880">
    <property type="taxonomic scope" value="Bacteria"/>
</dbReference>
<dbReference type="GO" id="GO:0050897">
    <property type="term" value="F:cobalt ion binding"/>
    <property type="evidence" value="ECO:0007669"/>
    <property type="project" value="TreeGrafter"/>
</dbReference>
<evidence type="ECO:0000313" key="3">
    <source>
        <dbReference type="EMBL" id="ABZ83919.1"/>
    </source>
</evidence>
<dbReference type="InterPro" id="IPR025542">
    <property type="entry name" value="YacH"/>
</dbReference>
<organism evidence="3 4">
    <name type="scientific">Heliobacterium modesticaldum (strain ATCC 51547 / Ice1)</name>
    <dbReference type="NCBI Taxonomy" id="498761"/>
    <lineage>
        <taxon>Bacteria</taxon>
        <taxon>Bacillati</taxon>
        <taxon>Bacillota</taxon>
        <taxon>Clostridia</taxon>
        <taxon>Eubacteriales</taxon>
        <taxon>Heliobacteriaceae</taxon>
        <taxon>Heliomicrobium</taxon>
    </lineage>
</organism>
<feature type="coiled-coil region" evidence="1">
    <location>
        <begin position="139"/>
        <end position="178"/>
    </location>
</feature>
<dbReference type="InterPro" id="IPR001943">
    <property type="entry name" value="UVR_dom"/>
</dbReference>
<dbReference type="PIRSF" id="PIRSF015034">
    <property type="entry name" value="YacH"/>
    <property type="match status" value="1"/>
</dbReference>
<dbReference type="AlphaFoldDB" id="B0TBT0"/>
<dbReference type="Proteomes" id="UP000008550">
    <property type="component" value="Chromosome"/>
</dbReference>
<keyword evidence="1" id="KW-0175">Coiled coil</keyword>
<dbReference type="GO" id="GO:0008270">
    <property type="term" value="F:zinc ion binding"/>
    <property type="evidence" value="ECO:0007669"/>
    <property type="project" value="TreeGrafter"/>
</dbReference>
<dbReference type="EMBL" id="CP000930">
    <property type="protein sequence ID" value="ABZ83919.1"/>
    <property type="molecule type" value="Genomic_DNA"/>
</dbReference>
<dbReference type="PROSITE" id="PS50151">
    <property type="entry name" value="UVR"/>
    <property type="match status" value="1"/>
</dbReference>
<evidence type="ECO:0000313" key="4">
    <source>
        <dbReference type="Proteomes" id="UP000008550"/>
    </source>
</evidence>
<dbReference type="KEGG" id="hmo:HM1_1342"/>
<accession>B0TBT0</accession>
<reference evidence="3 4" key="1">
    <citation type="journal article" date="2008" name="J. Bacteriol.">
        <title>The genome of Heliobacterium modesticaldum, a phototrophic representative of the Firmicutes containing the simplest photosynthetic apparatus.</title>
        <authorList>
            <person name="Sattley W.M."/>
            <person name="Madigan M.T."/>
            <person name="Swingley W.D."/>
            <person name="Cheung P.C."/>
            <person name="Clocksin K.M."/>
            <person name="Conrad A.L."/>
            <person name="Dejesa L.C."/>
            <person name="Honchak B.M."/>
            <person name="Jung D.O."/>
            <person name="Karbach L.E."/>
            <person name="Kurdoglu A."/>
            <person name="Lahiri S."/>
            <person name="Mastrian S.D."/>
            <person name="Page L.E."/>
            <person name="Taylor H.L."/>
            <person name="Wang Z.T."/>
            <person name="Raymond J."/>
            <person name="Chen M."/>
            <person name="Blankenship R.E."/>
            <person name="Touchman J.W."/>
        </authorList>
    </citation>
    <scope>NUCLEOTIDE SEQUENCE [LARGE SCALE GENOMIC DNA]</scope>
    <source>
        <strain evidence="4">ATCC 51547 / Ice1</strain>
    </source>
</reference>
<sequence>MIEGGFAMFCDECKKRPATVHVTKIVNGQKSEVNLCEECARAHHKEWSMAYDNNFPINKFLAGLLGFDTGKTAGSVNLNLHGPGKCEHCGASYSQISQTGRLGCHQCYGRFQDKVEPLLRRVQGSNRHTGKVPKRSGGSIRLQREIQNLRVRLQQHVSNEEFEQAARLRDQIRELEKGMAE</sequence>
<feature type="domain" description="UVR" evidence="2">
    <location>
        <begin position="143"/>
        <end position="178"/>
    </location>
</feature>
<evidence type="ECO:0000259" key="2">
    <source>
        <dbReference type="PROSITE" id="PS50151"/>
    </source>
</evidence>
<dbReference type="PANTHER" id="PTHR38430:SF1">
    <property type="entry name" value="PROTEIN-ARGININE KINASE ACTIVATOR PROTEIN"/>
    <property type="match status" value="1"/>
</dbReference>
<dbReference type="GO" id="GO:1990169">
    <property type="term" value="P:stress response to copper ion"/>
    <property type="evidence" value="ECO:0007669"/>
    <property type="project" value="TreeGrafter"/>
</dbReference>
<gene>
    <name evidence="3" type="ORF">HM1_1342</name>
</gene>
<keyword evidence="4" id="KW-1185">Reference proteome</keyword>
<dbReference type="GO" id="GO:0046870">
    <property type="term" value="F:cadmium ion binding"/>
    <property type="evidence" value="ECO:0007669"/>
    <property type="project" value="TreeGrafter"/>
</dbReference>
<dbReference type="InterPro" id="IPR036876">
    <property type="entry name" value="UVR_dom_sf"/>
</dbReference>
<dbReference type="HOGENOM" id="CLU_102553_1_0_9"/>
<evidence type="ECO:0000256" key="1">
    <source>
        <dbReference type="SAM" id="Coils"/>
    </source>
</evidence>
<proteinExistence type="predicted"/>
<protein>
    <submittedName>
        <fullName evidence="3">Uvrb/uvrc domain protein</fullName>
    </submittedName>
</protein>
<dbReference type="Gene3D" id="4.10.860.10">
    <property type="entry name" value="UVR domain"/>
    <property type="match status" value="1"/>
</dbReference>
<dbReference type="SUPFAM" id="SSF46600">
    <property type="entry name" value="C-terminal UvrC-binding domain of UvrB"/>
    <property type="match status" value="1"/>
</dbReference>
<dbReference type="GO" id="GO:1990170">
    <property type="term" value="P:stress response to cadmium ion"/>
    <property type="evidence" value="ECO:0007669"/>
    <property type="project" value="TreeGrafter"/>
</dbReference>
<dbReference type="Pfam" id="PF02151">
    <property type="entry name" value="UVR"/>
    <property type="match status" value="1"/>
</dbReference>
<dbReference type="PANTHER" id="PTHR38430">
    <property type="entry name" value="PROTEIN-ARGININE KINASE ACTIVATOR PROTEIN"/>
    <property type="match status" value="1"/>
</dbReference>